<organism evidence="2 3">
    <name type="scientific">Xanthomonas phage phiXv2</name>
    <dbReference type="NCBI Taxonomy" id="2201472"/>
    <lineage>
        <taxon>Viruses</taxon>
        <taxon>Monodnaviria</taxon>
        <taxon>Loebvirae</taxon>
        <taxon>Hofneiviricota</taxon>
        <taxon>Faserviricetes</taxon>
        <taxon>Tubulavirales</taxon>
        <taxon>Inoviridae</taxon>
        <taxon>Lophivirus</taxon>
        <taxon>Lophivirus Xv2</taxon>
    </lineage>
</organism>
<protein>
    <submittedName>
        <fullName evidence="2">Minor coat protein</fullName>
    </submittedName>
</protein>
<feature type="transmembrane region" description="Helical" evidence="1">
    <location>
        <begin position="7"/>
        <end position="28"/>
    </location>
</feature>
<keyword evidence="3" id="KW-1185">Reference proteome</keyword>
<proteinExistence type="predicted"/>
<keyword evidence="2" id="KW-0167">Capsid protein</keyword>
<dbReference type="GeneID" id="80396752"/>
<keyword evidence="1" id="KW-0472">Membrane</keyword>
<reference evidence="2 3" key="1">
    <citation type="submission" date="2018-04" db="EMBL/GenBank/DDBJ databases">
        <title>Complete nucleotide sequence of filamentous phage phiXv2 that integrates its genome into the chromosomal DNA of Xanthomonas campestris pv. vesicatora.</title>
        <authorList>
            <person name="Yeh T."/>
        </authorList>
    </citation>
    <scope>NUCLEOTIDE SEQUENCE [LARGE SCALE GENOMIC DNA]</scope>
</reference>
<name>A0A2Z4QH82_9VIRU</name>
<dbReference type="Pfam" id="PF17091">
    <property type="entry name" value="Inovirus_G7P_1"/>
    <property type="match status" value="1"/>
</dbReference>
<sequence>MPSKEDAVAWSTGCCGLVIVWFVLGRLAGSVAGMFNDR</sequence>
<accession>A0A2Z4QH82</accession>
<keyword evidence="2" id="KW-0946">Virion</keyword>
<keyword evidence="1" id="KW-0812">Transmembrane</keyword>
<dbReference type="RefSeq" id="YP_010768599.1">
    <property type="nucleotide sequence ID" value="NC_073755.1"/>
</dbReference>
<dbReference type="InterPro" id="IPR031377">
    <property type="entry name" value="Tail_VII"/>
</dbReference>
<keyword evidence="1" id="KW-1133">Transmembrane helix</keyword>
<evidence type="ECO:0000313" key="3">
    <source>
        <dbReference type="Proteomes" id="UP000250815"/>
    </source>
</evidence>
<evidence type="ECO:0000313" key="2">
    <source>
        <dbReference type="EMBL" id="AWY09615.1"/>
    </source>
</evidence>
<dbReference type="EMBL" id="MH206183">
    <property type="protein sequence ID" value="AWY09615.1"/>
    <property type="molecule type" value="Genomic_DNA"/>
</dbReference>
<dbReference type="Proteomes" id="UP000250815">
    <property type="component" value="Segment"/>
</dbReference>
<dbReference type="KEGG" id="vg:80396752"/>
<evidence type="ECO:0000256" key="1">
    <source>
        <dbReference type="SAM" id="Phobius"/>
    </source>
</evidence>
<dbReference type="GO" id="GO:0019028">
    <property type="term" value="C:viral capsid"/>
    <property type="evidence" value="ECO:0007669"/>
    <property type="project" value="UniProtKB-KW"/>
</dbReference>